<dbReference type="HOGENOM" id="CLU_758668_0_0_1"/>
<sequence length="365" mass="40208">MGESRGAVLLGPVYNLDGHAGRDEGPVRADGVALDRAGPAQGGDGIAVLATRTGGVAVLGILLQRHVGHPLYSNEQGQRLTRPCRFRAFLTDLKPCIPLSEIDVDPTPPPKLIPHCLARASYHTAKYLKDYADPRVDMTTEEYITRTETGWMGELKSLRHEKDESTPRSQVAWAEFRYSWLRIFLYIPHLTHPRLAAQAHSAIVRAVTQILHIYAELIAIKQLNPSWPQIQRLVVCGQLLILCYESGELRSYEAQTLFGMVVDLLDKHAPAWPVCEGLAEGFQKAARAFGGSQVLSTCGHEWYTNPNTTDLQVERQPMSGMGESSGGGASVNEDMGAFDSTVPWGSFSLDYFDPTLLFALSYDTV</sequence>
<dbReference type="AlphaFoldDB" id="A0A0D0VHY3"/>
<evidence type="ECO:0000313" key="1">
    <source>
        <dbReference type="EMBL" id="KIR44455.1"/>
    </source>
</evidence>
<dbReference type="EMBL" id="KN847999">
    <property type="protein sequence ID" value="KIR44455.1"/>
    <property type="molecule type" value="Genomic_DNA"/>
</dbReference>
<name>A0A0D0VHY3_CRYGA</name>
<accession>A0A0D0VHY3</accession>
<reference evidence="1" key="1">
    <citation type="submission" date="2015-01" db="EMBL/GenBank/DDBJ databases">
        <title>The Genome Sequence of Cryptococcus gattii CA1280.</title>
        <authorList>
            <consortium name="The Broad Institute Genomics Platform"/>
            <person name="Cuomo C."/>
            <person name="Litvintseva A."/>
            <person name="Chen Y."/>
            <person name="Heitman J."/>
            <person name="Sun S."/>
            <person name="Springer D."/>
            <person name="Dromer F."/>
            <person name="Young S."/>
            <person name="Zeng Q."/>
            <person name="Gargeya S."/>
            <person name="Abouelleil A."/>
            <person name="Alvarado L."/>
            <person name="Chapman S.B."/>
            <person name="Gainer-Dewar J."/>
            <person name="Goldberg J."/>
            <person name="Griggs A."/>
            <person name="Gujja S."/>
            <person name="Hansen M."/>
            <person name="Howarth C."/>
            <person name="Imamovic A."/>
            <person name="Larimer J."/>
            <person name="Murphy C."/>
            <person name="Naylor J."/>
            <person name="Pearson M."/>
            <person name="Priest M."/>
            <person name="Roberts A."/>
            <person name="Saif S."/>
            <person name="Shea T."/>
            <person name="Sykes S."/>
            <person name="Wortman J."/>
            <person name="Nusbaum C."/>
            <person name="Birren B."/>
        </authorList>
    </citation>
    <scope>NUCLEOTIDE SEQUENCE [LARGE SCALE GENOMIC DNA]</scope>
    <source>
        <strain evidence="1">CA1280</strain>
    </source>
</reference>
<dbReference type="CDD" id="cd12148">
    <property type="entry name" value="fungal_TF_MHR"/>
    <property type="match status" value="1"/>
</dbReference>
<gene>
    <name evidence="1" type="ORF">I312_06305</name>
</gene>
<organism evidence="1">
    <name type="scientific">Cryptococcus bacillisporus CA1280</name>
    <dbReference type="NCBI Taxonomy" id="1296109"/>
    <lineage>
        <taxon>Eukaryota</taxon>
        <taxon>Fungi</taxon>
        <taxon>Dikarya</taxon>
        <taxon>Basidiomycota</taxon>
        <taxon>Agaricomycotina</taxon>
        <taxon>Tremellomycetes</taxon>
        <taxon>Tremellales</taxon>
        <taxon>Cryptococcaceae</taxon>
        <taxon>Cryptococcus</taxon>
        <taxon>Cryptococcus gattii species complex</taxon>
    </lineage>
</organism>
<proteinExistence type="predicted"/>
<protein>
    <submittedName>
        <fullName evidence="1">Uncharacterized protein</fullName>
    </submittedName>
</protein>
<dbReference type="OrthoDB" id="2575102at2759"/>